<dbReference type="SUPFAM" id="SSF50475">
    <property type="entry name" value="FMN-binding split barrel"/>
    <property type="match status" value="1"/>
</dbReference>
<reference evidence="1 2" key="1">
    <citation type="submission" date="2016-10" db="EMBL/GenBank/DDBJ databases">
        <authorList>
            <person name="de Groot N.N."/>
        </authorList>
    </citation>
    <scope>NUCLEOTIDE SEQUENCE [LARGE SCALE GENOMIC DNA]</scope>
    <source>
        <strain evidence="1 2">DSM 23421</strain>
    </source>
</reference>
<dbReference type="OrthoDB" id="9794935at2"/>
<evidence type="ECO:0008006" key="3">
    <source>
        <dbReference type="Google" id="ProtNLM"/>
    </source>
</evidence>
<name>A0A1G7C6H8_9FLAO</name>
<dbReference type="Pfam" id="PF12900">
    <property type="entry name" value="Pyridox_ox_2"/>
    <property type="match status" value="1"/>
</dbReference>
<organism evidence="1 2">
    <name type="scientific">Pricia antarctica</name>
    <dbReference type="NCBI Taxonomy" id="641691"/>
    <lineage>
        <taxon>Bacteria</taxon>
        <taxon>Pseudomonadati</taxon>
        <taxon>Bacteroidota</taxon>
        <taxon>Flavobacteriia</taxon>
        <taxon>Flavobacteriales</taxon>
        <taxon>Flavobacteriaceae</taxon>
        <taxon>Pricia</taxon>
    </lineage>
</organism>
<protein>
    <recommendedName>
        <fullName evidence="3">Nitroimidazol reductase NimA, pyridoxamine 5'-phosphate oxidase superfamily</fullName>
    </recommendedName>
</protein>
<dbReference type="InterPro" id="IPR024747">
    <property type="entry name" value="Pyridox_Oxase-rel"/>
</dbReference>
<dbReference type="AlphaFoldDB" id="A0A1G7C6H8"/>
<gene>
    <name evidence="1" type="ORF">SAMN05421636_104416</name>
</gene>
<proteinExistence type="predicted"/>
<dbReference type="EMBL" id="FNAO01000004">
    <property type="protein sequence ID" value="SDE34276.1"/>
    <property type="molecule type" value="Genomic_DNA"/>
</dbReference>
<dbReference type="STRING" id="641691.SAMN05421636_104416"/>
<dbReference type="RefSeq" id="WP_091868080.1">
    <property type="nucleotide sequence ID" value="NZ_FNAO01000004.1"/>
</dbReference>
<dbReference type="InterPro" id="IPR012349">
    <property type="entry name" value="Split_barrel_FMN-bd"/>
</dbReference>
<evidence type="ECO:0000313" key="2">
    <source>
        <dbReference type="Proteomes" id="UP000199109"/>
    </source>
</evidence>
<evidence type="ECO:0000313" key="1">
    <source>
        <dbReference type="EMBL" id="SDE34276.1"/>
    </source>
</evidence>
<sequence length="150" mass="17091">MTDLTSSEVLNILNDNYTGHLGFTVEGNPFVLPISYYYDKEEHAIISYSAEGHKIDAMRKNPSASLFIAEVQSVYNWQSVLVHGTFEELKGTDAKQRLHQFTEGIQSIIQNKEDRETEFISEFSSKGYSHGVPVVYRIKILKITGKRKET</sequence>
<accession>A0A1G7C6H8</accession>
<dbReference type="Gene3D" id="2.30.110.10">
    <property type="entry name" value="Electron Transport, Fmn-binding Protein, Chain A"/>
    <property type="match status" value="1"/>
</dbReference>
<dbReference type="Proteomes" id="UP000199109">
    <property type="component" value="Unassembled WGS sequence"/>
</dbReference>
<keyword evidence="2" id="KW-1185">Reference proteome</keyword>